<feature type="signal peptide" evidence="1">
    <location>
        <begin position="1"/>
        <end position="17"/>
    </location>
</feature>
<keyword evidence="1" id="KW-0732">Signal</keyword>
<dbReference type="InterPro" id="IPR036188">
    <property type="entry name" value="FAD/NAD-bd_sf"/>
</dbReference>
<dbReference type="Proteomes" id="UP000078240">
    <property type="component" value="Unassembled WGS sequence"/>
</dbReference>
<feature type="chain" id="PRO_5008103003" evidence="1">
    <location>
        <begin position="18"/>
        <end position="480"/>
    </location>
</feature>
<organism evidence="2 3">
    <name type="scientific">Purpureocillium lilacinum</name>
    <name type="common">Paecilomyces lilacinus</name>
    <dbReference type="NCBI Taxonomy" id="33203"/>
    <lineage>
        <taxon>Eukaryota</taxon>
        <taxon>Fungi</taxon>
        <taxon>Dikarya</taxon>
        <taxon>Ascomycota</taxon>
        <taxon>Pezizomycotina</taxon>
        <taxon>Sordariomycetes</taxon>
        <taxon>Hypocreomycetidae</taxon>
        <taxon>Hypocreales</taxon>
        <taxon>Ophiocordycipitaceae</taxon>
        <taxon>Purpureocillium</taxon>
    </lineage>
</organism>
<dbReference type="EMBL" id="LSBH01000003">
    <property type="protein sequence ID" value="OAQ82255.1"/>
    <property type="molecule type" value="Genomic_DNA"/>
</dbReference>
<dbReference type="SUPFAM" id="SSF51905">
    <property type="entry name" value="FAD/NAD(P)-binding domain"/>
    <property type="match status" value="1"/>
</dbReference>
<comment type="caution">
    <text evidence="2">The sequence shown here is derived from an EMBL/GenBank/DDBJ whole genome shotgun (WGS) entry which is preliminary data.</text>
</comment>
<sequence length="480" mass="52464">MQAVLLAALSLPCMAAAAEDHRSLVKDVVIVGGGSSGSYAAVRLREDYGKSIALIERESILGGHVDSFTDPETGMSYDYGVKLFLDAGNATGFFDRLGVKRGSGTNPFVNTTYLDFKTGNFLGFAPPPFPAQFDALTKFLEVVEPWEHLLQPGYFEFPLPQDIPGDLLIPFGDFVTKHGLEDAVPLMYQTTGLGVGNMTSELTLFALQAFGASMARSILGLQGSFVPASGRNQDLYDAVGRLLGKDVFYSSTVVDTSRTSSGVRVTIRSSHTGKLTTILAKRLLIAIEPTTENIAPFGIDRDERRTLDKFVYTREYTGIIDNAALALNASYFNLPPNAAPNNYLSYPEPPFTARIDYLGSGRFFRVTVVGDEALRDARAAKELVQRDFETLLDAGVLTGGGSTPGTAPSRRVHWVDFSTHGPMHARVSVEHLRGGFFQELYQLQGRRSTWWTGGALSVNFQTTLWQYDDIILPKLLEGLD</sequence>
<dbReference type="AlphaFoldDB" id="A0A179GWB1"/>
<evidence type="ECO:0000256" key="1">
    <source>
        <dbReference type="SAM" id="SignalP"/>
    </source>
</evidence>
<evidence type="ECO:0000313" key="2">
    <source>
        <dbReference type="EMBL" id="OAQ82255.1"/>
    </source>
</evidence>
<name>A0A179GWB1_PURLI</name>
<dbReference type="Gene3D" id="3.50.50.60">
    <property type="entry name" value="FAD/NAD(P)-binding domain"/>
    <property type="match status" value="1"/>
</dbReference>
<dbReference type="Gene3D" id="3.30.70.1990">
    <property type="match status" value="1"/>
</dbReference>
<dbReference type="Gene3D" id="1.10.405.20">
    <property type="match status" value="1"/>
</dbReference>
<reference evidence="2 3" key="1">
    <citation type="submission" date="2016-01" db="EMBL/GenBank/DDBJ databases">
        <title>Biosynthesis of antibiotic leucinostatins and their inhibition on Phytophthora in bio-control Purpureocillium lilacinum.</title>
        <authorList>
            <person name="Wang G."/>
            <person name="Liu Z."/>
            <person name="Lin R."/>
            <person name="Li E."/>
            <person name="Mao Z."/>
            <person name="Ling J."/>
            <person name="Yin W."/>
            <person name="Xie B."/>
        </authorList>
    </citation>
    <scope>NUCLEOTIDE SEQUENCE [LARGE SCALE GENOMIC DNA]</scope>
    <source>
        <strain evidence="2">PLBJ-1</strain>
    </source>
</reference>
<protein>
    <submittedName>
        <fullName evidence="2">FAD dependent oxidoreductase</fullName>
    </submittedName>
</protein>
<dbReference type="Pfam" id="PF13450">
    <property type="entry name" value="NAD_binding_8"/>
    <property type="match status" value="1"/>
</dbReference>
<evidence type="ECO:0000313" key="3">
    <source>
        <dbReference type="Proteomes" id="UP000078240"/>
    </source>
</evidence>
<gene>
    <name evidence="2" type="ORF">VFPBJ_04839</name>
</gene>
<accession>A0A179GWB1</accession>
<proteinExistence type="predicted"/>